<name>A0A8J4V7T9_9MYCE</name>
<evidence type="ECO:0000313" key="3">
    <source>
        <dbReference type="EMBL" id="KAF2077147.1"/>
    </source>
</evidence>
<keyword evidence="4" id="KW-1185">Reference proteome</keyword>
<organism evidence="3 4">
    <name type="scientific">Polysphondylium violaceum</name>
    <dbReference type="NCBI Taxonomy" id="133409"/>
    <lineage>
        <taxon>Eukaryota</taxon>
        <taxon>Amoebozoa</taxon>
        <taxon>Evosea</taxon>
        <taxon>Eumycetozoa</taxon>
        <taxon>Dictyostelia</taxon>
        <taxon>Dictyosteliales</taxon>
        <taxon>Dictyosteliaceae</taxon>
        <taxon>Polysphondylium</taxon>
    </lineage>
</organism>
<evidence type="ECO:0000313" key="4">
    <source>
        <dbReference type="Proteomes" id="UP000695562"/>
    </source>
</evidence>
<dbReference type="AlphaFoldDB" id="A0A8J4V7T9"/>
<dbReference type="OrthoDB" id="15710at2759"/>
<feature type="compositionally biased region" description="Basic and acidic residues" evidence="1">
    <location>
        <begin position="242"/>
        <end position="255"/>
    </location>
</feature>
<dbReference type="Proteomes" id="UP000695562">
    <property type="component" value="Unassembled WGS sequence"/>
</dbReference>
<evidence type="ECO:0000256" key="2">
    <source>
        <dbReference type="SAM" id="SignalP"/>
    </source>
</evidence>
<feature type="region of interest" description="Disordered" evidence="1">
    <location>
        <begin position="215"/>
        <end position="273"/>
    </location>
</feature>
<gene>
    <name evidence="3" type="ORF">CYY_001532</name>
</gene>
<sequence length="273" mass="30999">MTGSWVFFALGALSAKSLAVVEGSWRYLGGASIVFHGIKTYVFGKLVRTIEYPDGEMVSIIIRRNNLEKLKSEIIRHQPALFPGVELSASDVKFLSRWTPPHFTEPCLKNKDLKLIADGGVVFWSRFDPIPKRGVTLDIKDKDHIKLDQAINFISKLGKYGTVEEALRLTENQENALIDLLLEKDEAILALHRNFSPYPHIFRYHALRYLQNKKGIPLDPFKPQQQQTTNSKQQQQQQPNSKTDKEKEKEKENQTDTKTATKAPSPTDLNAAI</sequence>
<evidence type="ECO:0000256" key="1">
    <source>
        <dbReference type="SAM" id="MobiDB-lite"/>
    </source>
</evidence>
<reference evidence="3" key="1">
    <citation type="submission" date="2020-01" db="EMBL/GenBank/DDBJ databases">
        <title>Development of genomics and gene disruption for Polysphondylium violaceum indicates a role for the polyketide synthase stlB in stalk morphogenesis.</title>
        <authorList>
            <person name="Narita B."/>
            <person name="Kawabe Y."/>
            <person name="Kin K."/>
            <person name="Saito T."/>
            <person name="Gibbs R."/>
            <person name="Kuspa A."/>
            <person name="Muzny D."/>
            <person name="Queller D."/>
            <person name="Richards S."/>
            <person name="Strassman J."/>
            <person name="Sucgang R."/>
            <person name="Worley K."/>
            <person name="Schaap P."/>
        </authorList>
    </citation>
    <scope>NUCLEOTIDE SEQUENCE</scope>
    <source>
        <strain evidence="3">QSvi11</strain>
    </source>
</reference>
<protein>
    <submittedName>
        <fullName evidence="3">Uncharacterized protein</fullName>
    </submittedName>
</protein>
<dbReference type="EMBL" id="AJWJ01000037">
    <property type="protein sequence ID" value="KAF2077147.1"/>
    <property type="molecule type" value="Genomic_DNA"/>
</dbReference>
<feature type="chain" id="PRO_5035327940" evidence="2">
    <location>
        <begin position="20"/>
        <end position="273"/>
    </location>
</feature>
<proteinExistence type="predicted"/>
<accession>A0A8J4V7T9</accession>
<feature type="signal peptide" evidence="2">
    <location>
        <begin position="1"/>
        <end position="19"/>
    </location>
</feature>
<feature type="compositionally biased region" description="Polar residues" evidence="1">
    <location>
        <begin position="260"/>
        <end position="273"/>
    </location>
</feature>
<comment type="caution">
    <text evidence="3">The sequence shown here is derived from an EMBL/GenBank/DDBJ whole genome shotgun (WGS) entry which is preliminary data.</text>
</comment>
<keyword evidence="2" id="KW-0732">Signal</keyword>
<feature type="compositionally biased region" description="Low complexity" evidence="1">
    <location>
        <begin position="222"/>
        <end position="241"/>
    </location>
</feature>